<dbReference type="Gene3D" id="2.40.50.90">
    <property type="match status" value="1"/>
</dbReference>
<dbReference type="InterPro" id="IPR050621">
    <property type="entry name" value="Tudor_domain_containing"/>
</dbReference>
<keyword evidence="2" id="KW-0963">Cytoplasm</keyword>
<dbReference type="Gene3D" id="2.30.30.140">
    <property type="match status" value="1"/>
</dbReference>
<evidence type="ECO:0000256" key="2">
    <source>
        <dbReference type="ARBA" id="ARBA00022490"/>
    </source>
</evidence>
<dbReference type="PANTHER" id="PTHR22948">
    <property type="entry name" value="TUDOR DOMAIN CONTAINING PROTEIN"/>
    <property type="match status" value="1"/>
</dbReference>
<proteinExistence type="predicted"/>
<evidence type="ECO:0000256" key="3">
    <source>
        <dbReference type="ARBA" id="ARBA00022737"/>
    </source>
</evidence>
<dbReference type="InterPro" id="IPR035437">
    <property type="entry name" value="SNase_OB-fold_sf"/>
</dbReference>
<feature type="compositionally biased region" description="Polar residues" evidence="5">
    <location>
        <begin position="123"/>
        <end position="133"/>
    </location>
</feature>
<comment type="caution">
    <text evidence="8">The sequence shown here is derived from an EMBL/GenBank/DDBJ whole genome shotgun (WGS) entry which is preliminary data.</text>
</comment>
<dbReference type="OrthoDB" id="341421at2759"/>
<gene>
    <name evidence="8" type="ORF">ILUMI_05296</name>
</gene>
<evidence type="ECO:0000256" key="5">
    <source>
        <dbReference type="SAM" id="MobiDB-lite"/>
    </source>
</evidence>
<sequence length="1223" mass="139674">MDDIKKLIRSILISSPLEMNIVKLDRDYYEEIGERIPYQKFGHSSLEQFLRSMPDILEVQGYGSNAGLRVIADQKVAHIDRLVSLQRAPNVKKPRFGSRPRRRRAPALSESIPHQKPSPTNPQPSCNYTPPTRYNSSYRQPLLPTPLIHGLIDINFQQPVAAVAYGSPLLTYPPKSTGAIPKKRTEYDQSNLFKTREKNRMDYTQTHTVDALNKTPPLNKLSEPDSKTSPVKTTNLHLHQTEINLENYFSSKNVIDAESISKQSSNNLEDIVYYSEDEDNCTDEEITQPTYEIPTNYNVPFNVQENLRILITKNTNGIWCRDLPKVYKEKFNKPLDYEEYGYRSLIQMCLDLENLFYCYRPSHGDFILYDNTTTLTQESKEKIERQHSTKSNKNTKKLSESNNTEPALVNVEEYANDINSAHFPDNVMRYGDEIPRQFVPTHIQENSFIDVQVAEVYDPSKFWVILKDCDDLLNHLMDAMQHFYLAVAVDATYIIPQHMLKEGLYCTSKYNQEYHRAIIVKINRDNTTVKVFYVDYGTISNANSAGLMFLDKQFASFPRQAIRARLASIWPTTAFTPWSTSASNRFLSLVRQKDLVAHIHKIHEETKILEIFLADTSTEEDIYMNDTLVNEGYALFTNQDQQPKQLHPRKIPKYKYIHLYPNFDDLENGNAPSATEIVRMSKAGVQDEYMYPNYYEDITNENDVSLLLQHIGSTHEEEICDDYNDVSESNVDVTEDWARIVEQESAISEQNLQDLQETVSFQGSSPSPVLITPASDTSTSNAAESSSVTTEPTISKNALKPPPGFENIPRHYYFSSTTINLSNVDNSPEVTNQTNPNIAMFPNNLASNTLPQQLKIPNLSAQTTAIPQSLNTIPSQQPLNPMLAYLQLRLLMNNYQSSQPYLGNFNQNVLINQQNPLFLQQNPFIQQSYLYNQPNPWNNLQLNQNTPININQQPTNVNTPRQLLQNFVHGCLMKGKLELLEHLEVILKDFQDITPQGQQRNLLFRVVCEMIKNPSLIGNQDNLAIIITNFLNLLNDEQIIELATKHVLALNNSNVACNKSDPTKETLEALERLTVNLVEKTEDSKSHSNMDKEVPSIMDEASKSLVFKTDLESRPVHIVQYNNSLYVPVNDALQFTSPKPTLDIIRKTVMLLDPMNCIKSIDLKENTDLARAFLRCGISDSILFIIPLVLLPEVIKIHCGEMDVIKDFKGFLDKVNNRLGLTN</sequence>
<evidence type="ECO:0000313" key="8">
    <source>
        <dbReference type="EMBL" id="KAF2900891.1"/>
    </source>
</evidence>
<dbReference type="Pfam" id="PF00567">
    <property type="entry name" value="TUDOR"/>
    <property type="match status" value="1"/>
</dbReference>
<feature type="region of interest" description="Disordered" evidence="5">
    <location>
        <begin position="212"/>
        <end position="232"/>
    </location>
</feature>
<accession>A0A8K0DCL4</accession>
<evidence type="ECO:0008006" key="10">
    <source>
        <dbReference type="Google" id="ProtNLM"/>
    </source>
</evidence>
<feature type="domain" description="Tudor" evidence="6">
    <location>
        <begin position="499"/>
        <end position="557"/>
    </location>
</feature>
<keyword evidence="3" id="KW-0677">Repeat</keyword>
<dbReference type="SMART" id="SM00333">
    <property type="entry name" value="TUDOR"/>
    <property type="match status" value="1"/>
</dbReference>
<name>A0A8K0DCL4_IGNLU</name>
<dbReference type="EMBL" id="VTPC01001956">
    <property type="protein sequence ID" value="KAF2900891.1"/>
    <property type="molecule type" value="Genomic_DNA"/>
</dbReference>
<evidence type="ECO:0000259" key="6">
    <source>
        <dbReference type="PROSITE" id="PS50304"/>
    </source>
</evidence>
<dbReference type="SUPFAM" id="SSF63748">
    <property type="entry name" value="Tudor/PWWP/MBT"/>
    <property type="match status" value="1"/>
</dbReference>
<dbReference type="GO" id="GO:0007283">
    <property type="term" value="P:spermatogenesis"/>
    <property type="evidence" value="ECO:0007669"/>
    <property type="project" value="UniProtKB-KW"/>
</dbReference>
<dbReference type="Gene3D" id="3.30.420.610">
    <property type="entry name" value="LOTUS domain-like"/>
    <property type="match status" value="2"/>
</dbReference>
<dbReference type="InterPro" id="IPR025605">
    <property type="entry name" value="OST-HTH/LOTUS_dom"/>
</dbReference>
<feature type="region of interest" description="Disordered" evidence="5">
    <location>
        <begin position="379"/>
        <end position="403"/>
    </location>
</feature>
<organism evidence="8 9">
    <name type="scientific">Ignelater luminosus</name>
    <name type="common">Cucubano</name>
    <name type="synonym">Pyrophorus luminosus</name>
    <dbReference type="NCBI Taxonomy" id="2038154"/>
    <lineage>
        <taxon>Eukaryota</taxon>
        <taxon>Metazoa</taxon>
        <taxon>Ecdysozoa</taxon>
        <taxon>Arthropoda</taxon>
        <taxon>Hexapoda</taxon>
        <taxon>Insecta</taxon>
        <taxon>Pterygota</taxon>
        <taxon>Neoptera</taxon>
        <taxon>Endopterygota</taxon>
        <taxon>Coleoptera</taxon>
        <taxon>Polyphaga</taxon>
        <taxon>Elateriformia</taxon>
        <taxon>Elateroidea</taxon>
        <taxon>Elateridae</taxon>
        <taxon>Agrypninae</taxon>
        <taxon>Pyrophorini</taxon>
        <taxon>Ignelater</taxon>
    </lineage>
</organism>
<dbReference type="GO" id="GO:0030154">
    <property type="term" value="P:cell differentiation"/>
    <property type="evidence" value="ECO:0007669"/>
    <property type="project" value="UniProtKB-ARBA"/>
</dbReference>
<dbReference type="CDD" id="cd09972">
    <property type="entry name" value="LOTUS_TDRD_OSKAR"/>
    <property type="match status" value="1"/>
</dbReference>
<dbReference type="PANTHER" id="PTHR22948:SF76">
    <property type="entry name" value="FI20010P1-RELATED"/>
    <property type="match status" value="1"/>
</dbReference>
<dbReference type="PROSITE" id="PS50304">
    <property type="entry name" value="TUDOR"/>
    <property type="match status" value="1"/>
</dbReference>
<feature type="domain" description="HTH OST-type" evidence="7">
    <location>
        <begin position="1"/>
        <end position="73"/>
    </location>
</feature>
<dbReference type="Pfam" id="PF12872">
    <property type="entry name" value="OST-HTH"/>
    <property type="match status" value="2"/>
</dbReference>
<dbReference type="AlphaFoldDB" id="A0A8K0DCL4"/>
<keyword evidence="9" id="KW-1185">Reference proteome</keyword>
<protein>
    <recommendedName>
        <fullName evidence="10">Tudor domain-containing protein 5</fullName>
    </recommendedName>
</protein>
<reference evidence="8" key="1">
    <citation type="submission" date="2019-08" db="EMBL/GenBank/DDBJ databases">
        <title>The genome of the North American firefly Photinus pyralis.</title>
        <authorList>
            <consortium name="Photinus pyralis genome working group"/>
            <person name="Fallon T.R."/>
            <person name="Sander Lower S.E."/>
            <person name="Weng J.-K."/>
        </authorList>
    </citation>
    <scope>NUCLEOTIDE SEQUENCE</scope>
    <source>
        <strain evidence="8">TRF0915ILg1</strain>
        <tissue evidence="8">Whole body</tissue>
    </source>
</reference>
<comment type="subcellular location">
    <subcellularLocation>
        <location evidence="1">Cytoplasm</location>
    </subcellularLocation>
</comment>
<evidence type="ECO:0000259" key="7">
    <source>
        <dbReference type="PROSITE" id="PS51644"/>
    </source>
</evidence>
<dbReference type="Proteomes" id="UP000801492">
    <property type="component" value="Unassembled WGS sequence"/>
</dbReference>
<dbReference type="InterPro" id="IPR002999">
    <property type="entry name" value="Tudor"/>
</dbReference>
<dbReference type="CDD" id="cd08824">
    <property type="entry name" value="LOTUS"/>
    <property type="match status" value="1"/>
</dbReference>
<keyword evidence="4" id="KW-0744">Spermatogenesis</keyword>
<feature type="compositionally biased region" description="Polar residues" evidence="5">
    <location>
        <begin position="774"/>
        <end position="796"/>
    </location>
</feature>
<evidence type="ECO:0000256" key="1">
    <source>
        <dbReference type="ARBA" id="ARBA00004496"/>
    </source>
</evidence>
<dbReference type="PROSITE" id="PS51644">
    <property type="entry name" value="HTH_OST"/>
    <property type="match status" value="2"/>
</dbReference>
<dbReference type="GO" id="GO:0005737">
    <property type="term" value="C:cytoplasm"/>
    <property type="evidence" value="ECO:0007669"/>
    <property type="project" value="UniProtKB-SubCell"/>
</dbReference>
<feature type="region of interest" description="Disordered" evidence="5">
    <location>
        <begin position="90"/>
        <end position="133"/>
    </location>
</feature>
<feature type="compositionally biased region" description="Basic residues" evidence="5">
    <location>
        <begin position="90"/>
        <end position="105"/>
    </location>
</feature>
<dbReference type="SUPFAM" id="SSF50199">
    <property type="entry name" value="Staphylococcal nuclease"/>
    <property type="match status" value="1"/>
</dbReference>
<evidence type="ECO:0000256" key="4">
    <source>
        <dbReference type="ARBA" id="ARBA00022871"/>
    </source>
</evidence>
<keyword evidence="4" id="KW-0221">Differentiation</keyword>
<evidence type="ECO:0000313" key="9">
    <source>
        <dbReference type="Proteomes" id="UP000801492"/>
    </source>
</evidence>
<dbReference type="InterPro" id="IPR041966">
    <property type="entry name" value="LOTUS-like"/>
</dbReference>
<feature type="region of interest" description="Disordered" evidence="5">
    <location>
        <begin position="761"/>
        <end position="802"/>
    </location>
</feature>
<feature type="domain" description="HTH OST-type" evidence="7">
    <location>
        <begin position="299"/>
        <end position="372"/>
    </location>
</feature>